<keyword evidence="6 12" id="KW-0812">Transmembrane</keyword>
<evidence type="ECO:0000256" key="1">
    <source>
        <dbReference type="ARBA" id="ARBA00004651"/>
    </source>
</evidence>
<dbReference type="GO" id="GO:0070069">
    <property type="term" value="C:cytochrome complex"/>
    <property type="evidence" value="ECO:0007669"/>
    <property type="project" value="UniProtKB-UniRule"/>
</dbReference>
<gene>
    <name evidence="13" type="ORF">EVJ47_04070</name>
</gene>
<keyword evidence="8 12" id="KW-0249">Electron transport</keyword>
<evidence type="ECO:0000256" key="12">
    <source>
        <dbReference type="PIRNR" id="PIRNR006446"/>
    </source>
</evidence>
<feature type="transmembrane region" description="Helical" evidence="12">
    <location>
        <begin position="132"/>
        <end position="151"/>
    </location>
</feature>
<feature type="transmembrane region" description="Helical" evidence="12">
    <location>
        <begin position="422"/>
        <end position="444"/>
    </location>
</feature>
<dbReference type="PANTHER" id="PTHR30365">
    <property type="entry name" value="CYTOCHROME D UBIQUINOL OXIDASE"/>
    <property type="match status" value="1"/>
</dbReference>
<sequence>MGVFMDSLALILARFQFGMTAFFHFLYPPLTIGLGVLLVIAEGIYVYSKNQDYLRITRFFAKLFAINFVVGVATGIVMEFQFGTNWSQYSSFVGAIFGAPLAIEGLFAFFMESIFIGVMLLGWNRLSAKAHWVSTIFVAFGSTLSGVWILVANSWMQSPRGYKIGSNGIPKMTNFWHVVFNPYFPSEFLHVIAGAWEYSAFFMAGVASWFLIKNSKDMVMRKALKVAVIAGVIIACLQIVLGDISAREVVRYQPTKLAMMEAQWHSQRYAPETLFALPNNKTESNGPQIGIPGMLSMLAYMNPAAKVMGFNESIKYINNKYDLKLTPAMFPPVWIVFWSFHIMMYLGFYFAAVMIIALILLLKNKLYDSRKMLKVFWFSTFLPLIALELGWFTTEIGRQPFTVYGLLTTVKSVSPNVSALEVGLSLFMFVMIYITLAAFAIFLFKKELNERLKGKDELAGEVSGMAGAKAKEVLS</sequence>
<keyword evidence="9 12" id="KW-1133">Transmembrane helix</keyword>
<organism evidence="13 14">
    <name type="scientific">Candidatus Acidulodesulfobacterium ferriphilum</name>
    <dbReference type="NCBI Taxonomy" id="2597223"/>
    <lineage>
        <taxon>Bacteria</taxon>
        <taxon>Deltaproteobacteria</taxon>
        <taxon>Candidatus Acidulodesulfobacterales</taxon>
        <taxon>Candidatus Acidulodesulfobacterium</taxon>
    </lineage>
</organism>
<dbReference type="GO" id="GO:0005886">
    <property type="term" value="C:plasma membrane"/>
    <property type="evidence" value="ECO:0007669"/>
    <property type="project" value="UniProtKB-SubCell"/>
</dbReference>
<dbReference type="InterPro" id="IPR002585">
    <property type="entry name" value="Cyt-d_ubiquinol_oxidase_su_1"/>
</dbReference>
<comment type="caution">
    <text evidence="13">The sequence shown here is derived from an EMBL/GenBank/DDBJ whole genome shotgun (WGS) entry which is preliminary data.</text>
</comment>
<feature type="transmembrane region" description="Helical" evidence="12">
    <location>
        <begin position="92"/>
        <end position="120"/>
    </location>
</feature>
<keyword evidence="10 12" id="KW-0408">Iron</keyword>
<keyword evidence="7 12" id="KW-0479">Metal-binding</keyword>
<evidence type="ECO:0000256" key="5">
    <source>
        <dbReference type="ARBA" id="ARBA00022617"/>
    </source>
</evidence>
<evidence type="ECO:0000256" key="9">
    <source>
        <dbReference type="ARBA" id="ARBA00022989"/>
    </source>
</evidence>
<comment type="subcellular location">
    <subcellularLocation>
        <location evidence="1">Cell membrane</location>
        <topology evidence="1">Multi-pass membrane protein</topology>
    </subcellularLocation>
</comment>
<evidence type="ECO:0000256" key="8">
    <source>
        <dbReference type="ARBA" id="ARBA00022982"/>
    </source>
</evidence>
<evidence type="ECO:0000256" key="10">
    <source>
        <dbReference type="ARBA" id="ARBA00023004"/>
    </source>
</evidence>
<reference evidence="13 14" key="1">
    <citation type="submission" date="2019-01" db="EMBL/GenBank/DDBJ databases">
        <title>Insights into ecological role of a new deltaproteobacterial order Candidatus Sinidesulfobacterales (Sva0485) by metagenomics and metatranscriptomics.</title>
        <authorList>
            <person name="Tan S."/>
            <person name="Liu J."/>
            <person name="Fang Y."/>
            <person name="Hedlund B.P."/>
            <person name="Lian Z.H."/>
            <person name="Huang L.Y."/>
            <person name="Li J.T."/>
            <person name="Huang L.N."/>
            <person name="Li W.J."/>
            <person name="Jiang H.C."/>
            <person name="Dong H.L."/>
            <person name="Shu W.S."/>
        </authorList>
    </citation>
    <scope>NUCLEOTIDE SEQUENCE [LARGE SCALE GENOMIC DNA]</scope>
    <source>
        <strain evidence="13">AP3</strain>
    </source>
</reference>
<dbReference type="AlphaFoldDB" id="A0A519BDZ0"/>
<dbReference type="PIRSF" id="PIRSF006446">
    <property type="entry name" value="Cyt_quinol_oxidase_1"/>
    <property type="match status" value="1"/>
</dbReference>
<evidence type="ECO:0000256" key="4">
    <source>
        <dbReference type="ARBA" id="ARBA00022475"/>
    </source>
</evidence>
<protein>
    <submittedName>
        <fullName evidence="13">Cytochrome ubiquinol oxidase subunit I</fullName>
    </submittedName>
</protein>
<feature type="transmembrane region" description="Helical" evidence="12">
    <location>
        <begin position="335"/>
        <end position="362"/>
    </location>
</feature>
<keyword evidence="4 12" id="KW-1003">Cell membrane</keyword>
<keyword evidence="3 12" id="KW-0813">Transport</keyword>
<dbReference type="GO" id="GO:0020037">
    <property type="term" value="F:heme binding"/>
    <property type="evidence" value="ECO:0007669"/>
    <property type="project" value="TreeGrafter"/>
</dbReference>
<evidence type="ECO:0000256" key="2">
    <source>
        <dbReference type="ARBA" id="ARBA00009819"/>
    </source>
</evidence>
<keyword evidence="11 12" id="KW-0472">Membrane</keyword>
<dbReference type="Proteomes" id="UP000320813">
    <property type="component" value="Unassembled WGS sequence"/>
</dbReference>
<feature type="transmembrane region" description="Helical" evidence="12">
    <location>
        <begin position="25"/>
        <end position="47"/>
    </location>
</feature>
<feature type="transmembrane region" description="Helical" evidence="12">
    <location>
        <begin position="188"/>
        <end position="211"/>
    </location>
</feature>
<evidence type="ECO:0000256" key="6">
    <source>
        <dbReference type="ARBA" id="ARBA00022692"/>
    </source>
</evidence>
<dbReference type="EMBL" id="SGBD01000001">
    <property type="protein sequence ID" value="RZD15457.1"/>
    <property type="molecule type" value="Genomic_DNA"/>
</dbReference>
<evidence type="ECO:0000256" key="3">
    <source>
        <dbReference type="ARBA" id="ARBA00022448"/>
    </source>
</evidence>
<dbReference type="GO" id="GO:0016682">
    <property type="term" value="F:oxidoreductase activity, acting on diphenols and related substances as donors, oxygen as acceptor"/>
    <property type="evidence" value="ECO:0007669"/>
    <property type="project" value="TreeGrafter"/>
</dbReference>
<comment type="similarity">
    <text evidence="2 12">Belongs to the cytochrome ubiquinol oxidase subunit 1 family.</text>
</comment>
<feature type="transmembrane region" description="Helical" evidence="12">
    <location>
        <begin position="374"/>
        <end position="392"/>
    </location>
</feature>
<proteinExistence type="inferred from homology"/>
<dbReference type="GO" id="GO:0009055">
    <property type="term" value="F:electron transfer activity"/>
    <property type="evidence" value="ECO:0007669"/>
    <property type="project" value="UniProtKB-UniRule"/>
</dbReference>
<evidence type="ECO:0000313" key="14">
    <source>
        <dbReference type="Proteomes" id="UP000320813"/>
    </source>
</evidence>
<accession>A0A519BDZ0</accession>
<evidence type="ECO:0000256" key="7">
    <source>
        <dbReference type="ARBA" id="ARBA00022723"/>
    </source>
</evidence>
<feature type="transmembrane region" description="Helical" evidence="12">
    <location>
        <begin position="59"/>
        <end position="80"/>
    </location>
</feature>
<name>A0A519BDZ0_9DELT</name>
<dbReference type="GO" id="GO:0046872">
    <property type="term" value="F:metal ion binding"/>
    <property type="evidence" value="ECO:0007669"/>
    <property type="project" value="UniProtKB-UniRule"/>
</dbReference>
<dbReference type="PANTHER" id="PTHR30365:SF14">
    <property type="entry name" value="CYTOCHROME BD MENAQUINOL OXIDASE SUBUNIT I-RELATED"/>
    <property type="match status" value="1"/>
</dbReference>
<feature type="transmembrane region" description="Helical" evidence="12">
    <location>
        <begin position="223"/>
        <end position="241"/>
    </location>
</feature>
<evidence type="ECO:0000313" key="13">
    <source>
        <dbReference type="EMBL" id="RZD15457.1"/>
    </source>
</evidence>
<dbReference type="Pfam" id="PF01654">
    <property type="entry name" value="Cyt_bd_oxida_I"/>
    <property type="match status" value="1"/>
</dbReference>
<evidence type="ECO:0000256" key="11">
    <source>
        <dbReference type="ARBA" id="ARBA00023136"/>
    </source>
</evidence>
<dbReference type="GO" id="GO:0019646">
    <property type="term" value="P:aerobic electron transport chain"/>
    <property type="evidence" value="ECO:0007669"/>
    <property type="project" value="InterPro"/>
</dbReference>
<keyword evidence="5 12" id="KW-0349">Heme</keyword>